<dbReference type="InterPro" id="IPR006029">
    <property type="entry name" value="Neurotrans-gated_channel_TM"/>
</dbReference>
<accession>A0A8J5N5B4</accession>
<feature type="domain" description="Neurotransmitter-gated ion-channel transmembrane" evidence="8">
    <location>
        <begin position="467"/>
        <end position="693"/>
    </location>
</feature>
<name>A0A8J5N5B4_HOMAM</name>
<evidence type="ECO:0000313" key="9">
    <source>
        <dbReference type="EMBL" id="KAG7173696.1"/>
    </source>
</evidence>
<keyword evidence="10" id="KW-1185">Reference proteome</keyword>
<gene>
    <name evidence="9" type="primary">Chrna7-L2</name>
    <name evidence="9" type="ORF">Hamer_G017982</name>
</gene>
<feature type="transmembrane region" description="Helical" evidence="5">
    <location>
        <begin position="677"/>
        <end position="695"/>
    </location>
</feature>
<dbReference type="InterPro" id="IPR038050">
    <property type="entry name" value="Neuro_actylchol_rec"/>
</dbReference>
<proteinExistence type="inferred from homology"/>
<dbReference type="GO" id="GO:0016020">
    <property type="term" value="C:membrane"/>
    <property type="evidence" value="ECO:0007669"/>
    <property type="project" value="UniProtKB-SubCell"/>
</dbReference>
<dbReference type="CDD" id="cd19051">
    <property type="entry name" value="LGIC_TM_cation"/>
    <property type="match status" value="1"/>
</dbReference>
<dbReference type="Pfam" id="PF02931">
    <property type="entry name" value="Neur_chan_LBD"/>
    <property type="match status" value="1"/>
</dbReference>
<dbReference type="InterPro" id="IPR006201">
    <property type="entry name" value="Neur_channel"/>
</dbReference>
<feature type="transmembrane region" description="Helical" evidence="5">
    <location>
        <begin position="493"/>
        <end position="509"/>
    </location>
</feature>
<dbReference type="InterPro" id="IPR018000">
    <property type="entry name" value="Neurotransmitter_ion_chnl_CS"/>
</dbReference>
<comment type="subcellular location">
    <subcellularLocation>
        <location evidence="1">Membrane</location>
        <topology evidence="1">Multi-pass membrane protein</topology>
    </subcellularLocation>
</comment>
<evidence type="ECO:0000256" key="2">
    <source>
        <dbReference type="ARBA" id="ARBA00022692"/>
    </source>
</evidence>
<dbReference type="GO" id="GO:0005230">
    <property type="term" value="F:extracellular ligand-gated monoatomic ion channel activity"/>
    <property type="evidence" value="ECO:0007669"/>
    <property type="project" value="InterPro"/>
</dbReference>
<keyword evidence="2 5" id="KW-0812">Transmembrane</keyword>
<feature type="compositionally biased region" description="Polar residues" evidence="6">
    <location>
        <begin position="106"/>
        <end position="124"/>
    </location>
</feature>
<feature type="domain" description="Neurotransmitter-gated ion-channel ligand-binding" evidence="7">
    <location>
        <begin position="256"/>
        <end position="459"/>
    </location>
</feature>
<dbReference type="InterPro" id="IPR006202">
    <property type="entry name" value="Neur_chan_lig-bd"/>
</dbReference>
<feature type="transmembrane region" description="Helical" evidence="5">
    <location>
        <begin position="521"/>
        <end position="543"/>
    </location>
</feature>
<keyword evidence="3 5" id="KW-1133">Transmembrane helix</keyword>
<evidence type="ECO:0000259" key="8">
    <source>
        <dbReference type="Pfam" id="PF02932"/>
    </source>
</evidence>
<dbReference type="FunFam" id="2.70.170.10:FF:000030">
    <property type="entry name" value="AcetylCholine Receptor"/>
    <property type="match status" value="1"/>
</dbReference>
<dbReference type="Pfam" id="PF02932">
    <property type="entry name" value="Neur_chan_memb"/>
    <property type="match status" value="1"/>
</dbReference>
<evidence type="ECO:0000256" key="1">
    <source>
        <dbReference type="ARBA" id="ARBA00004141"/>
    </source>
</evidence>
<dbReference type="PROSITE" id="PS00236">
    <property type="entry name" value="NEUROTR_ION_CHANNEL"/>
    <property type="match status" value="1"/>
</dbReference>
<dbReference type="Gene3D" id="2.70.170.10">
    <property type="entry name" value="Neurotransmitter-gated ion-channel ligand-binding domain"/>
    <property type="match status" value="1"/>
</dbReference>
<feature type="transmembrane region" description="Helical" evidence="5">
    <location>
        <begin position="461"/>
        <end position="481"/>
    </location>
</feature>
<keyword evidence="9" id="KW-0675">Receptor</keyword>
<evidence type="ECO:0000256" key="4">
    <source>
        <dbReference type="ARBA" id="ARBA00023136"/>
    </source>
</evidence>
<comment type="similarity">
    <text evidence="5">Belongs to the ligand-gated ion channel (TC 1.A.9) family.</text>
</comment>
<dbReference type="InterPro" id="IPR036719">
    <property type="entry name" value="Neuro-gated_channel_TM_sf"/>
</dbReference>
<protein>
    <submittedName>
        <fullName evidence="9">Neuronal acetylcholine receptor subunit alpha-7-like 2</fullName>
    </submittedName>
</protein>
<keyword evidence="5" id="KW-0406">Ion transport</keyword>
<feature type="region of interest" description="Disordered" evidence="6">
    <location>
        <begin position="1"/>
        <end position="63"/>
    </location>
</feature>
<dbReference type="Gene3D" id="1.20.58.390">
    <property type="entry name" value="Neurotransmitter-gated ion-channel transmembrane domain"/>
    <property type="match status" value="1"/>
</dbReference>
<dbReference type="AlphaFoldDB" id="A0A8J5N5B4"/>
<dbReference type="EMBL" id="JAHLQT010009070">
    <property type="protein sequence ID" value="KAG7173696.1"/>
    <property type="molecule type" value="Genomic_DNA"/>
</dbReference>
<keyword evidence="4 5" id="KW-0472">Membrane</keyword>
<evidence type="ECO:0000256" key="5">
    <source>
        <dbReference type="RuleBase" id="RU000687"/>
    </source>
</evidence>
<organism evidence="9 10">
    <name type="scientific">Homarus americanus</name>
    <name type="common">American lobster</name>
    <dbReference type="NCBI Taxonomy" id="6706"/>
    <lineage>
        <taxon>Eukaryota</taxon>
        <taxon>Metazoa</taxon>
        <taxon>Ecdysozoa</taxon>
        <taxon>Arthropoda</taxon>
        <taxon>Crustacea</taxon>
        <taxon>Multicrustacea</taxon>
        <taxon>Malacostraca</taxon>
        <taxon>Eumalacostraca</taxon>
        <taxon>Eucarida</taxon>
        <taxon>Decapoda</taxon>
        <taxon>Pleocyemata</taxon>
        <taxon>Astacidea</taxon>
        <taxon>Nephropoidea</taxon>
        <taxon>Nephropidae</taxon>
        <taxon>Homarus</taxon>
    </lineage>
</organism>
<dbReference type="SUPFAM" id="SSF90112">
    <property type="entry name" value="Neurotransmitter-gated ion-channel transmembrane pore"/>
    <property type="match status" value="1"/>
</dbReference>
<evidence type="ECO:0000256" key="3">
    <source>
        <dbReference type="ARBA" id="ARBA00022989"/>
    </source>
</evidence>
<keyword evidence="5" id="KW-0407">Ion channel</keyword>
<dbReference type="PRINTS" id="PR00252">
    <property type="entry name" value="NRIONCHANNEL"/>
</dbReference>
<feature type="compositionally biased region" description="Polar residues" evidence="6">
    <location>
        <begin position="1"/>
        <end position="30"/>
    </location>
</feature>
<dbReference type="CDD" id="cd18997">
    <property type="entry name" value="LGIC_ECD_nAChR"/>
    <property type="match status" value="1"/>
</dbReference>
<dbReference type="InterPro" id="IPR036734">
    <property type="entry name" value="Neur_chan_lig-bd_sf"/>
</dbReference>
<feature type="region of interest" description="Disordered" evidence="6">
    <location>
        <begin position="105"/>
        <end position="240"/>
    </location>
</feature>
<reference evidence="9" key="1">
    <citation type="journal article" date="2021" name="Sci. Adv.">
        <title>The American lobster genome reveals insights on longevity, neural, and immune adaptations.</title>
        <authorList>
            <person name="Polinski J.M."/>
            <person name="Zimin A.V."/>
            <person name="Clark K.F."/>
            <person name="Kohn A.B."/>
            <person name="Sadowski N."/>
            <person name="Timp W."/>
            <person name="Ptitsyn A."/>
            <person name="Khanna P."/>
            <person name="Romanova D.Y."/>
            <person name="Williams P."/>
            <person name="Greenwood S.J."/>
            <person name="Moroz L.L."/>
            <person name="Walt D.R."/>
            <person name="Bodnar A.G."/>
        </authorList>
    </citation>
    <scope>NUCLEOTIDE SEQUENCE</scope>
    <source>
        <strain evidence="9">GMGI-L3</strain>
    </source>
</reference>
<dbReference type="PANTHER" id="PTHR18945">
    <property type="entry name" value="NEUROTRANSMITTER GATED ION CHANNEL"/>
    <property type="match status" value="1"/>
</dbReference>
<sequence>MSVSLTKGQPTSTVQMTNGARTPSLSSPPSGTKPHDFQGKVTLLDDPTSVTSIEDQSSGAETTQMNFLDFMGPTVTPSMDSHSGATQKVAQYSNSHLTPPVIEAEGQQSHVSPTTANSFSSQGPTAGMTPVPPKESIPSPSSSVTPAESSTRGVKDPTNGKTPAESPEERTRRVKRKISAAHTQTSPVEGPAAAQSSPVLDNVPAAEDEENRASIGGKTPSSQNSEPGGHGGGGQDKSVRKFIGGKVGHEWSDQHLLYNDLFKNYNKHIRPILNHDDVLTVRFEIALFNVLNLDSKAGVMVTNTEMIMIWKDPYLTWNPEDYNQTTTMRVLYSDVWHPDIILYNTADTSYETSLIHTNIIISYDGTCKLQIHAVFTSVCDIDIQWFPFDQQSCDMVFSSWTSDIDQIELLLGPSDISRFHPNHEFFMENFYAESKQDFNPCCERPFSMIVYHIQLQRRVKFALFFFITPGVLINICALLVFSLPAETGEKIGLGINSMLAMMVFLMAMTENLPPTEDLPLAGVYYGVCLIVLTFNILFSVYVLNLSYSGDRGYPVPLWYWTVFCARMVRMKIPKFIVGAWNLDENLRIRKDQVEPLSDDDDDEDVKKNFDVRVIKVNPATIEEKTDVFKDPFQRRSIEALEGIHRLLSKEATDHKAQLKKTSLMEQWRYLSRVMDRFLFILFGIGTLLFNTIILTQSPFGEKFEYCPHGFGMCSDDYSFDSSSSEAGHF</sequence>
<dbReference type="SUPFAM" id="SSF63712">
    <property type="entry name" value="Nicotinic receptor ligand binding domain-like"/>
    <property type="match status" value="1"/>
</dbReference>
<evidence type="ECO:0000256" key="6">
    <source>
        <dbReference type="SAM" id="MobiDB-lite"/>
    </source>
</evidence>
<evidence type="ECO:0000313" key="10">
    <source>
        <dbReference type="Proteomes" id="UP000747542"/>
    </source>
</evidence>
<comment type="caution">
    <text evidence="9">The sequence shown here is derived from an EMBL/GenBank/DDBJ whole genome shotgun (WGS) entry which is preliminary data.</text>
</comment>
<dbReference type="Proteomes" id="UP000747542">
    <property type="component" value="Unassembled WGS sequence"/>
</dbReference>
<evidence type="ECO:0000259" key="7">
    <source>
        <dbReference type="Pfam" id="PF02931"/>
    </source>
</evidence>
<feature type="compositionally biased region" description="Polar residues" evidence="6">
    <location>
        <begin position="48"/>
        <end position="63"/>
    </location>
</feature>
<feature type="compositionally biased region" description="Low complexity" evidence="6">
    <location>
        <begin position="136"/>
        <end position="150"/>
    </location>
</feature>
<dbReference type="GO" id="GO:0004888">
    <property type="term" value="F:transmembrane signaling receptor activity"/>
    <property type="evidence" value="ECO:0007669"/>
    <property type="project" value="InterPro"/>
</dbReference>
<keyword evidence="5" id="KW-0813">Transport</keyword>